<dbReference type="AlphaFoldDB" id="A0A2N5RUK6"/>
<evidence type="ECO:0000313" key="1">
    <source>
        <dbReference type="EMBL" id="PLW04622.1"/>
    </source>
</evidence>
<dbReference type="Proteomes" id="UP000235392">
    <property type="component" value="Unassembled WGS sequence"/>
</dbReference>
<gene>
    <name evidence="1" type="ORF">PCASD_26152</name>
</gene>
<protein>
    <submittedName>
        <fullName evidence="1">Uncharacterized protein</fullName>
    </submittedName>
</protein>
<sequence length="89" mass="9859">MELLSRDLEQTLAARKVWLSSSGAATEAANDGRGWTNPAFGCYLRQLCLPEIHPRHQSTVHKLDKCDTSVTLWDICLQPAKSQADPPPD</sequence>
<proteinExistence type="predicted"/>
<accession>A0A2N5RUK6</accession>
<reference evidence="1 2" key="1">
    <citation type="submission" date="2017-11" db="EMBL/GenBank/DDBJ databases">
        <title>De novo assembly and phasing of dikaryotic genomes from two isolates of Puccinia coronata f. sp. avenae, the causal agent of oat crown rust.</title>
        <authorList>
            <person name="Miller M.E."/>
            <person name="Zhang Y."/>
            <person name="Omidvar V."/>
            <person name="Sperschneider J."/>
            <person name="Schwessinger B."/>
            <person name="Raley C."/>
            <person name="Palmer J.M."/>
            <person name="Garnica D."/>
            <person name="Upadhyaya N."/>
            <person name="Rathjen J."/>
            <person name="Taylor J.M."/>
            <person name="Park R.F."/>
            <person name="Dodds P.N."/>
            <person name="Hirsch C.D."/>
            <person name="Kianian S.F."/>
            <person name="Figueroa M."/>
        </authorList>
    </citation>
    <scope>NUCLEOTIDE SEQUENCE [LARGE SCALE GENOMIC DNA]</scope>
    <source>
        <strain evidence="1">12SD80</strain>
    </source>
</reference>
<feature type="non-terminal residue" evidence="1">
    <location>
        <position position="89"/>
    </location>
</feature>
<name>A0A2N5RUK6_9BASI</name>
<comment type="caution">
    <text evidence="1">The sequence shown here is derived from an EMBL/GenBank/DDBJ whole genome shotgun (WGS) entry which is preliminary data.</text>
</comment>
<organism evidence="1 2">
    <name type="scientific">Puccinia coronata f. sp. avenae</name>
    <dbReference type="NCBI Taxonomy" id="200324"/>
    <lineage>
        <taxon>Eukaryota</taxon>
        <taxon>Fungi</taxon>
        <taxon>Dikarya</taxon>
        <taxon>Basidiomycota</taxon>
        <taxon>Pucciniomycotina</taxon>
        <taxon>Pucciniomycetes</taxon>
        <taxon>Pucciniales</taxon>
        <taxon>Pucciniaceae</taxon>
        <taxon>Puccinia</taxon>
    </lineage>
</organism>
<dbReference type="EMBL" id="PGCI01001510">
    <property type="protein sequence ID" value="PLW04622.1"/>
    <property type="molecule type" value="Genomic_DNA"/>
</dbReference>
<evidence type="ECO:0000313" key="2">
    <source>
        <dbReference type="Proteomes" id="UP000235392"/>
    </source>
</evidence>